<evidence type="ECO:0000313" key="1">
    <source>
        <dbReference type="EMBL" id="KKL61385.1"/>
    </source>
</evidence>
<comment type="caution">
    <text evidence="1">The sequence shown here is derived from an EMBL/GenBank/DDBJ whole genome shotgun (WGS) entry which is preliminary data.</text>
</comment>
<feature type="non-terminal residue" evidence="1">
    <location>
        <position position="1"/>
    </location>
</feature>
<gene>
    <name evidence="1" type="ORF">LCGC14_2195780</name>
</gene>
<proteinExistence type="predicted"/>
<accession>A0A0F9FVL6</accession>
<protein>
    <submittedName>
        <fullName evidence="1">Uncharacterized protein</fullName>
    </submittedName>
</protein>
<organism evidence="1">
    <name type="scientific">marine sediment metagenome</name>
    <dbReference type="NCBI Taxonomy" id="412755"/>
    <lineage>
        <taxon>unclassified sequences</taxon>
        <taxon>metagenomes</taxon>
        <taxon>ecological metagenomes</taxon>
    </lineage>
</organism>
<name>A0A0F9FVL6_9ZZZZ</name>
<dbReference type="EMBL" id="LAZR01028836">
    <property type="protein sequence ID" value="KKL61385.1"/>
    <property type="molecule type" value="Genomic_DNA"/>
</dbReference>
<dbReference type="AlphaFoldDB" id="A0A0F9FVL6"/>
<sequence length="22" mass="2237">ADKTLDLVGTGAQTCEITIVMG</sequence>
<reference evidence="1" key="1">
    <citation type="journal article" date="2015" name="Nature">
        <title>Complex archaea that bridge the gap between prokaryotes and eukaryotes.</title>
        <authorList>
            <person name="Spang A."/>
            <person name="Saw J.H."/>
            <person name="Jorgensen S.L."/>
            <person name="Zaremba-Niedzwiedzka K."/>
            <person name="Martijn J."/>
            <person name="Lind A.E."/>
            <person name="van Eijk R."/>
            <person name="Schleper C."/>
            <person name="Guy L."/>
            <person name="Ettema T.J."/>
        </authorList>
    </citation>
    <scope>NUCLEOTIDE SEQUENCE</scope>
</reference>